<sequence length="186" mass="20581">MDHSNHMMDMPNMNSTMPPMSDMNSTMDMGHSGHTGGTEHSMTFYFGVKNVPILFQEWTVNSTGGMVGACIAVCIVAMLYEGLKVLRETLLKRHIAKGKMAAAFSNGQGDHYVGHSHSLKQTMCSSSHWLQTLLHLVQVTISYALMLIFMSYNGYLAIAIIVGAGLGYFFFGWKKAVIVDINEHCH</sequence>
<gene>
    <name evidence="6" type="primary">Slc31a1-005</name>
</gene>
<dbReference type="Pfam" id="PF04145">
    <property type="entry name" value="Ctr"/>
    <property type="match status" value="1"/>
</dbReference>
<evidence type="ECO:0000256" key="3">
    <source>
        <dbReference type="ARBA" id="ARBA00023136"/>
    </source>
</evidence>
<evidence type="ECO:0000313" key="6">
    <source>
        <dbReference type="EMBL" id="CAB3266226.1"/>
    </source>
</evidence>
<dbReference type="PANTHER" id="PTHR12483">
    <property type="entry name" value="SOLUTE CARRIER FAMILY 31 COPPER TRANSPORTERS"/>
    <property type="match status" value="1"/>
</dbReference>
<reference evidence="6" key="1">
    <citation type="submission" date="2020-04" db="EMBL/GenBank/DDBJ databases">
        <authorList>
            <person name="Neveu A P."/>
        </authorList>
    </citation>
    <scope>NUCLEOTIDE SEQUENCE</scope>
    <source>
        <tissue evidence="6">Whole embryo</tissue>
    </source>
</reference>
<feature type="transmembrane region" description="Helical" evidence="4">
    <location>
        <begin position="155"/>
        <end position="173"/>
    </location>
</feature>
<name>A0A6F9DTC3_9ASCI</name>
<dbReference type="PANTHER" id="PTHR12483:SF115">
    <property type="entry name" value="COPPER TRANSPORT PROTEIN"/>
    <property type="match status" value="1"/>
</dbReference>
<evidence type="ECO:0000256" key="4">
    <source>
        <dbReference type="RuleBase" id="RU367022"/>
    </source>
</evidence>
<keyword evidence="4" id="KW-0186">Copper</keyword>
<keyword evidence="4" id="KW-0187">Copper transport</keyword>
<dbReference type="GO" id="GO:0005375">
    <property type="term" value="F:copper ion transmembrane transporter activity"/>
    <property type="evidence" value="ECO:0007669"/>
    <property type="project" value="UniProtKB-UniRule"/>
</dbReference>
<dbReference type="EMBL" id="LR790364">
    <property type="protein sequence ID" value="CAB3266226.1"/>
    <property type="molecule type" value="mRNA"/>
</dbReference>
<feature type="compositionally biased region" description="Low complexity" evidence="5">
    <location>
        <begin position="7"/>
        <end position="33"/>
    </location>
</feature>
<keyword evidence="2 4" id="KW-1133">Transmembrane helix</keyword>
<dbReference type="GO" id="GO:0016020">
    <property type="term" value="C:membrane"/>
    <property type="evidence" value="ECO:0007669"/>
    <property type="project" value="UniProtKB-SubCell"/>
</dbReference>
<feature type="region of interest" description="Disordered" evidence="5">
    <location>
        <begin position="1"/>
        <end position="33"/>
    </location>
</feature>
<accession>A0A6F9DTC3</accession>
<keyword evidence="3 4" id="KW-0472">Membrane</keyword>
<keyword evidence="1 4" id="KW-0812">Transmembrane</keyword>
<dbReference type="InterPro" id="IPR007274">
    <property type="entry name" value="Cop_transporter"/>
</dbReference>
<evidence type="ECO:0000256" key="1">
    <source>
        <dbReference type="ARBA" id="ARBA00022692"/>
    </source>
</evidence>
<protein>
    <recommendedName>
        <fullName evidence="4">Copper transport protein</fullName>
    </recommendedName>
</protein>
<evidence type="ECO:0000256" key="2">
    <source>
        <dbReference type="ARBA" id="ARBA00022989"/>
    </source>
</evidence>
<dbReference type="AlphaFoldDB" id="A0A6F9DTC3"/>
<comment type="subcellular location">
    <subcellularLocation>
        <location evidence="4">Membrane</location>
        <topology evidence="4">Multi-pass membrane protein</topology>
    </subcellularLocation>
</comment>
<proteinExistence type="evidence at transcript level"/>
<comment type="similarity">
    <text evidence="4">Belongs to the copper transporter (Ctr) (TC 1.A.56) family. SLC31A subfamily.</text>
</comment>
<evidence type="ECO:0000256" key="5">
    <source>
        <dbReference type="SAM" id="MobiDB-lite"/>
    </source>
</evidence>
<keyword evidence="4" id="KW-0813">Transport</keyword>
<organism evidence="6">
    <name type="scientific">Phallusia mammillata</name>
    <dbReference type="NCBI Taxonomy" id="59560"/>
    <lineage>
        <taxon>Eukaryota</taxon>
        <taxon>Metazoa</taxon>
        <taxon>Chordata</taxon>
        <taxon>Tunicata</taxon>
        <taxon>Ascidiacea</taxon>
        <taxon>Phlebobranchia</taxon>
        <taxon>Ascidiidae</taxon>
        <taxon>Phallusia</taxon>
    </lineage>
</organism>
<feature type="transmembrane region" description="Helical" evidence="4">
    <location>
        <begin position="64"/>
        <end position="83"/>
    </location>
</feature>
<keyword evidence="4" id="KW-0406">Ion transport</keyword>